<name>A0A0A9ESV4_ARUDO</name>
<accession>A0A0A9ESV4</accession>
<sequence length="87" mass="9225">MAPSILEMAEEDTPILGIKSTLTISLPFPEVRKPTVTTVKIVPALSMNEVIPPSSVVHITITVKESPQTGPLTIPPESIIKAPVTKG</sequence>
<protein>
    <submittedName>
        <fullName evidence="1">Uncharacterized protein</fullName>
    </submittedName>
</protein>
<reference evidence="1" key="1">
    <citation type="submission" date="2014-09" db="EMBL/GenBank/DDBJ databases">
        <authorList>
            <person name="Magalhaes I.L.F."/>
            <person name="Oliveira U."/>
            <person name="Santos F.R."/>
            <person name="Vidigal T.H.D.A."/>
            <person name="Brescovit A.D."/>
            <person name="Santos A.J."/>
        </authorList>
    </citation>
    <scope>NUCLEOTIDE SEQUENCE</scope>
    <source>
        <tissue evidence="1">Shoot tissue taken approximately 20 cm above the soil surface</tissue>
    </source>
</reference>
<proteinExistence type="predicted"/>
<evidence type="ECO:0000313" key="1">
    <source>
        <dbReference type="EMBL" id="JAE03840.1"/>
    </source>
</evidence>
<dbReference type="AlphaFoldDB" id="A0A0A9ESV4"/>
<reference evidence="1" key="2">
    <citation type="journal article" date="2015" name="Data Brief">
        <title>Shoot transcriptome of the giant reed, Arundo donax.</title>
        <authorList>
            <person name="Barrero R.A."/>
            <person name="Guerrero F.D."/>
            <person name="Moolhuijzen P."/>
            <person name="Goolsby J.A."/>
            <person name="Tidwell J."/>
            <person name="Bellgard S.E."/>
            <person name="Bellgard M.I."/>
        </authorList>
    </citation>
    <scope>NUCLEOTIDE SEQUENCE</scope>
    <source>
        <tissue evidence="1">Shoot tissue taken approximately 20 cm above the soil surface</tissue>
    </source>
</reference>
<dbReference type="EMBL" id="GBRH01194056">
    <property type="protein sequence ID" value="JAE03840.1"/>
    <property type="molecule type" value="Transcribed_RNA"/>
</dbReference>
<organism evidence="1">
    <name type="scientific">Arundo donax</name>
    <name type="common">Giant reed</name>
    <name type="synonym">Donax arundinaceus</name>
    <dbReference type="NCBI Taxonomy" id="35708"/>
    <lineage>
        <taxon>Eukaryota</taxon>
        <taxon>Viridiplantae</taxon>
        <taxon>Streptophyta</taxon>
        <taxon>Embryophyta</taxon>
        <taxon>Tracheophyta</taxon>
        <taxon>Spermatophyta</taxon>
        <taxon>Magnoliopsida</taxon>
        <taxon>Liliopsida</taxon>
        <taxon>Poales</taxon>
        <taxon>Poaceae</taxon>
        <taxon>PACMAD clade</taxon>
        <taxon>Arundinoideae</taxon>
        <taxon>Arundineae</taxon>
        <taxon>Arundo</taxon>
    </lineage>
</organism>